<dbReference type="EMBL" id="BBNU01000012">
    <property type="protein sequence ID" value="GAL80853.1"/>
    <property type="molecule type" value="Genomic_DNA"/>
</dbReference>
<comment type="caution">
    <text evidence="1">The sequence shown here is derived from an EMBL/GenBank/DDBJ whole genome shotgun (WGS) entry which is preliminary data.</text>
</comment>
<dbReference type="Proteomes" id="UP000029643">
    <property type="component" value="Unassembled WGS sequence"/>
</dbReference>
<gene>
    <name evidence="2" type="ORF">JCM19274_1479</name>
    <name evidence="1" type="ORF">JCM19300_1718</name>
</gene>
<name>A0A090W771_9FLAO</name>
<dbReference type="AlphaFoldDB" id="A0A090W771"/>
<evidence type="ECO:0000313" key="4">
    <source>
        <dbReference type="Proteomes" id="UP000029644"/>
    </source>
</evidence>
<evidence type="ECO:0000313" key="1">
    <source>
        <dbReference type="EMBL" id="GAL63372.1"/>
    </source>
</evidence>
<sequence length="42" mass="4927">MFMNTGKNSLDQIILIFIYLELSNEIYLKSLKKKGKQTILVH</sequence>
<organism evidence="1 4">
    <name type="scientific">Algibacter lectus</name>
    <dbReference type="NCBI Taxonomy" id="221126"/>
    <lineage>
        <taxon>Bacteria</taxon>
        <taxon>Pseudomonadati</taxon>
        <taxon>Bacteroidota</taxon>
        <taxon>Flavobacteriia</taxon>
        <taxon>Flavobacteriales</taxon>
        <taxon>Flavobacteriaceae</taxon>
        <taxon>Algibacter</taxon>
    </lineage>
</organism>
<evidence type="ECO:0000313" key="3">
    <source>
        <dbReference type="Proteomes" id="UP000029643"/>
    </source>
</evidence>
<proteinExistence type="predicted"/>
<evidence type="ECO:0000313" key="2">
    <source>
        <dbReference type="EMBL" id="GAL80853.1"/>
    </source>
</evidence>
<reference evidence="3 4" key="1">
    <citation type="journal article" date="2014" name="Genome Announc.">
        <title>Draft Genome Sequences of Marine Flavobacterium Algibacter lectus Strains SS8 and NR4.</title>
        <authorList>
            <person name="Takatani N."/>
            <person name="Nakanishi M."/>
            <person name="Meirelles P."/>
            <person name="Mino S."/>
            <person name="Suda W."/>
            <person name="Oshima K."/>
            <person name="Hattori M."/>
            <person name="Ohkuma M."/>
            <person name="Hosokawa M."/>
            <person name="Miyashita K."/>
            <person name="Thompson F.L."/>
            <person name="Niwa A."/>
            <person name="Sawabe T."/>
            <person name="Sawabe T."/>
        </authorList>
    </citation>
    <scope>NUCLEOTIDE SEQUENCE [LARGE SCALE GENOMIC DNA]</scope>
    <source>
        <strain evidence="2">JCM 19274</strain>
        <strain evidence="1 4">JCM 19300</strain>
        <strain evidence="3">JCM19274</strain>
    </source>
</reference>
<dbReference type="EMBL" id="BBNQ01000011">
    <property type="protein sequence ID" value="GAL63372.1"/>
    <property type="molecule type" value="Genomic_DNA"/>
</dbReference>
<protein>
    <submittedName>
        <fullName evidence="1">Uncharacterized protein</fullName>
    </submittedName>
</protein>
<dbReference type="Proteomes" id="UP000029644">
    <property type="component" value="Unassembled WGS sequence"/>
</dbReference>
<accession>A0A090W771</accession>